<feature type="signal peptide" evidence="6">
    <location>
        <begin position="1"/>
        <end position="19"/>
    </location>
</feature>
<dbReference type="Gene3D" id="2.120.10.30">
    <property type="entry name" value="TolB, C-terminal domain"/>
    <property type="match status" value="1"/>
</dbReference>
<gene>
    <name evidence="7" type="ORF">QE152_g38713</name>
</gene>
<keyword evidence="3" id="KW-0964">Secreted</keyword>
<evidence type="ECO:0000256" key="4">
    <source>
        <dbReference type="ARBA" id="ARBA00022729"/>
    </source>
</evidence>
<evidence type="ECO:0000313" key="7">
    <source>
        <dbReference type="EMBL" id="KAK9680926.1"/>
    </source>
</evidence>
<dbReference type="Proteomes" id="UP001458880">
    <property type="component" value="Unassembled WGS sequence"/>
</dbReference>
<evidence type="ECO:0000256" key="5">
    <source>
        <dbReference type="ARBA" id="ARBA00023180"/>
    </source>
</evidence>
<keyword evidence="5" id="KW-0325">Glycoprotein</keyword>
<comment type="caution">
    <text evidence="7">The sequence shown here is derived from an EMBL/GenBank/DDBJ whole genome shotgun (WGS) entry which is preliminary data.</text>
</comment>
<keyword evidence="4 6" id="KW-0732">Signal</keyword>
<feature type="chain" id="PRO_5043598190" evidence="6">
    <location>
        <begin position="20"/>
        <end position="280"/>
    </location>
</feature>
<name>A0AAW1HWK1_POPJA</name>
<organism evidence="7 8">
    <name type="scientific">Popillia japonica</name>
    <name type="common">Japanese beetle</name>
    <dbReference type="NCBI Taxonomy" id="7064"/>
    <lineage>
        <taxon>Eukaryota</taxon>
        <taxon>Metazoa</taxon>
        <taxon>Ecdysozoa</taxon>
        <taxon>Arthropoda</taxon>
        <taxon>Hexapoda</taxon>
        <taxon>Insecta</taxon>
        <taxon>Pterygota</taxon>
        <taxon>Neoptera</taxon>
        <taxon>Endopterygota</taxon>
        <taxon>Coleoptera</taxon>
        <taxon>Polyphaga</taxon>
        <taxon>Scarabaeiformia</taxon>
        <taxon>Scarabaeidae</taxon>
        <taxon>Rutelinae</taxon>
        <taxon>Popillia</taxon>
    </lineage>
</organism>
<evidence type="ECO:0000256" key="2">
    <source>
        <dbReference type="ARBA" id="ARBA00009127"/>
    </source>
</evidence>
<evidence type="ECO:0000256" key="6">
    <source>
        <dbReference type="SAM" id="SignalP"/>
    </source>
</evidence>
<dbReference type="Pfam" id="PF03022">
    <property type="entry name" value="MRJP"/>
    <property type="match status" value="1"/>
</dbReference>
<proteinExistence type="inferred from homology"/>
<dbReference type="InterPro" id="IPR011042">
    <property type="entry name" value="6-blade_b-propeller_TolB-like"/>
</dbReference>
<protein>
    <submittedName>
        <fullName evidence="7">Major royal jelly protein</fullName>
    </submittedName>
</protein>
<dbReference type="PANTHER" id="PTHR10009:SF7">
    <property type="entry name" value="GH10609P-RELATED"/>
    <property type="match status" value="1"/>
</dbReference>
<comment type="similarity">
    <text evidence="2">Belongs to the major royal jelly protein family.</text>
</comment>
<reference evidence="7 8" key="1">
    <citation type="journal article" date="2024" name="BMC Genomics">
        <title>De novo assembly and annotation of Popillia japonica's genome with initial clues to its potential as an invasive pest.</title>
        <authorList>
            <person name="Cucini C."/>
            <person name="Boschi S."/>
            <person name="Funari R."/>
            <person name="Cardaioli E."/>
            <person name="Iannotti N."/>
            <person name="Marturano G."/>
            <person name="Paoli F."/>
            <person name="Bruttini M."/>
            <person name="Carapelli A."/>
            <person name="Frati F."/>
            <person name="Nardi F."/>
        </authorList>
    </citation>
    <scope>NUCLEOTIDE SEQUENCE [LARGE SCALE GENOMIC DNA]</scope>
    <source>
        <strain evidence="7">DMR45628</strain>
    </source>
</reference>
<sequence>MISSTTVFCLIVKLVVIIAEPFKITQNPNYQVGYQNSKIIQNFVTTKSYPWPSGYYSTQSYSVGKSYSSGRAYPIGQFYSTPKPYSAAQIYSTQRSYTTTQSKCKVFGICGTPTHTARSTSTSSKFRTEYEWKLLDFDYENPSDRENDIKRKIFIPGKPAPVDVDVHYNLQGKRVFVTIPRFLPGVPATLGTVTTSKVTEQPVIKPYPSWKWHRYPEHCRKDRIISVYRIKIDQCGRLWVLDTGRLSTERICPMQILAFDLRTDKLIHRKEIPNSVLHEN</sequence>
<dbReference type="EMBL" id="JASPKY010000858">
    <property type="protein sequence ID" value="KAK9680926.1"/>
    <property type="molecule type" value="Genomic_DNA"/>
</dbReference>
<dbReference type="InterPro" id="IPR017996">
    <property type="entry name" value="MRJP/yellow-related"/>
</dbReference>
<dbReference type="GO" id="GO:0005576">
    <property type="term" value="C:extracellular region"/>
    <property type="evidence" value="ECO:0007669"/>
    <property type="project" value="UniProtKB-SubCell"/>
</dbReference>
<comment type="subcellular location">
    <subcellularLocation>
        <location evidence="1">Secreted</location>
    </subcellularLocation>
</comment>
<dbReference type="PANTHER" id="PTHR10009">
    <property type="entry name" value="PROTEIN YELLOW-RELATED"/>
    <property type="match status" value="1"/>
</dbReference>
<evidence type="ECO:0000256" key="3">
    <source>
        <dbReference type="ARBA" id="ARBA00022525"/>
    </source>
</evidence>
<accession>A0AAW1HWK1</accession>
<keyword evidence="8" id="KW-1185">Reference proteome</keyword>
<evidence type="ECO:0000256" key="1">
    <source>
        <dbReference type="ARBA" id="ARBA00004613"/>
    </source>
</evidence>
<evidence type="ECO:0000313" key="8">
    <source>
        <dbReference type="Proteomes" id="UP001458880"/>
    </source>
</evidence>
<dbReference type="AlphaFoldDB" id="A0AAW1HWK1"/>